<reference evidence="2" key="1">
    <citation type="submission" date="2018-11" db="EMBL/GenBank/DDBJ databases">
        <authorList>
            <consortium name="Pathogen Informatics"/>
        </authorList>
    </citation>
    <scope>NUCLEOTIDE SEQUENCE [LARGE SCALE GENOMIC DNA]</scope>
</reference>
<organism evidence="2">
    <name type="scientific">Heligmosomoides polygyrus</name>
    <name type="common">Parasitic roundworm</name>
    <dbReference type="NCBI Taxonomy" id="6339"/>
    <lineage>
        <taxon>Eukaryota</taxon>
        <taxon>Metazoa</taxon>
        <taxon>Ecdysozoa</taxon>
        <taxon>Nematoda</taxon>
        <taxon>Chromadorea</taxon>
        <taxon>Rhabditida</taxon>
        <taxon>Rhabditina</taxon>
        <taxon>Rhabditomorpha</taxon>
        <taxon>Strongyloidea</taxon>
        <taxon>Heligmosomidae</taxon>
        <taxon>Heligmosomoides</taxon>
    </lineage>
</organism>
<sequence length="324" mass="37754">MVKMIFLFLVFSKKSIPEQELSVKIWTEKSDEGSRLQCSDDLRYCYGNKIFFHFKSWDVKNSKRYCEDVIQSGEVGGNCETFNSDLLRRNMRERGYLRSWAEELKHFESVPTFSLDDEHCDVIFRRPTIVMKLDASVNMYHHFCDFVNLYASQHINGSFTQNVDVVWWDTFSGGFVDPWFGDTWKAFSDFKPVELTALAGRRVCFESVMLPLLARQSFGLYYNMPLERGCHGSGLMHAFSHHVLHRLGVAQEGPLLDNVRIAILSRSTKFRRILNIDEVSWLHTRNVRELFLRSGVPNSATMPRFHLGFFVFLFLFSFSIDNDA</sequence>
<dbReference type="AlphaFoldDB" id="A0A3P7XRI1"/>
<name>A0A3P7XRI1_HELPZ</name>
<accession>A0A3P7XRI1</accession>
<dbReference type="EMBL" id="UZAH01025651">
    <property type="protein sequence ID" value="VDO67999.1"/>
    <property type="molecule type" value="Genomic_DNA"/>
</dbReference>
<evidence type="ECO:0000313" key="2">
    <source>
        <dbReference type="EMBL" id="VDO67999.1"/>
    </source>
</evidence>
<dbReference type="PANTHER" id="PTHR20961">
    <property type="entry name" value="GLYCOSYLTRANSFERASE"/>
    <property type="match status" value="1"/>
</dbReference>
<gene>
    <name evidence="2" type="ORF">HPBE_LOCUS6380</name>
</gene>
<dbReference type="InterPro" id="IPR007657">
    <property type="entry name" value="Glycosyltransferase_61"/>
</dbReference>
<dbReference type="OrthoDB" id="529273at2759"/>
<dbReference type="PANTHER" id="PTHR20961:SF148">
    <property type="entry name" value="EGF DOMAIN-SPECIFIC O-LINKED N-ACETYLGLUCOSAMINE TRANSFERASE"/>
    <property type="match status" value="1"/>
</dbReference>
<dbReference type="GO" id="GO:0097363">
    <property type="term" value="F:protein O-acetylglucosaminyltransferase activity"/>
    <property type="evidence" value="ECO:0007669"/>
    <property type="project" value="TreeGrafter"/>
</dbReference>
<dbReference type="GO" id="GO:0005788">
    <property type="term" value="C:endoplasmic reticulum lumen"/>
    <property type="evidence" value="ECO:0007669"/>
    <property type="project" value="TreeGrafter"/>
</dbReference>
<evidence type="ECO:0000256" key="1">
    <source>
        <dbReference type="ARBA" id="ARBA00022824"/>
    </source>
</evidence>
<proteinExistence type="predicted"/>
<keyword evidence="1" id="KW-0256">Endoplasmic reticulum</keyword>
<protein>
    <submittedName>
        <fullName evidence="2">Uncharacterized protein</fullName>
    </submittedName>
</protein>